<accession>L8P3M3</accession>
<protein>
    <submittedName>
        <fullName evidence="1">Uncharacterized protein</fullName>
    </submittedName>
</protein>
<organism evidence="1 2">
    <name type="scientific">Streptomyces viridochromogenes Tue57</name>
    <dbReference type="NCBI Taxonomy" id="1160705"/>
    <lineage>
        <taxon>Bacteria</taxon>
        <taxon>Bacillati</taxon>
        <taxon>Actinomycetota</taxon>
        <taxon>Actinomycetes</taxon>
        <taxon>Kitasatosporales</taxon>
        <taxon>Streptomycetaceae</taxon>
        <taxon>Streptomyces</taxon>
    </lineage>
</organism>
<evidence type="ECO:0000313" key="1">
    <source>
        <dbReference type="EMBL" id="ELS51080.1"/>
    </source>
</evidence>
<evidence type="ECO:0000313" key="2">
    <source>
        <dbReference type="Proteomes" id="UP000011205"/>
    </source>
</evidence>
<comment type="caution">
    <text evidence="1">The sequence shown here is derived from an EMBL/GenBank/DDBJ whole genome shotgun (WGS) entry which is preliminary data.</text>
</comment>
<proteinExistence type="predicted"/>
<gene>
    <name evidence="1" type="ORF">STVIR_7956</name>
</gene>
<dbReference type="PATRIC" id="fig|1160705.3.peg.7865"/>
<dbReference type="Proteomes" id="UP000011205">
    <property type="component" value="Unassembled WGS sequence"/>
</dbReference>
<name>L8P3M3_STRVR</name>
<reference evidence="1 2" key="1">
    <citation type="journal article" date="2013" name="Genome Announc.">
        <title>Draft Genome Sequence of Streptomyces viridochromogenes Strain Tu57, Producer of Avilamycin.</title>
        <authorList>
            <person name="Gruning B.A."/>
            <person name="Erxleben A."/>
            <person name="Hahnlein A."/>
            <person name="Gunther S."/>
        </authorList>
    </citation>
    <scope>NUCLEOTIDE SEQUENCE [LARGE SCALE GENOMIC DNA]</scope>
    <source>
        <strain evidence="1 2">Tue57</strain>
    </source>
</reference>
<sequence>MTATQPLVSLGSSAPRKASGLAECLFICVISKRTDVL</sequence>
<dbReference type="EMBL" id="AMLP01000249">
    <property type="protein sequence ID" value="ELS51080.1"/>
    <property type="molecule type" value="Genomic_DNA"/>
</dbReference>
<dbReference type="AlphaFoldDB" id="L8P3M3"/>